<reference evidence="1 2" key="1">
    <citation type="submission" date="2024-07" db="EMBL/GenBank/DDBJ databases">
        <title>Chromosome-level genome assembly of the water stick insect Ranatra chinensis (Heteroptera: Nepidae).</title>
        <authorList>
            <person name="Liu X."/>
        </authorList>
    </citation>
    <scope>NUCLEOTIDE SEQUENCE [LARGE SCALE GENOMIC DNA]</scope>
    <source>
        <strain evidence="1">Cailab_2021Rc</strain>
        <tissue evidence="1">Muscle</tissue>
    </source>
</reference>
<organism evidence="1 2">
    <name type="scientific">Ranatra chinensis</name>
    <dbReference type="NCBI Taxonomy" id="642074"/>
    <lineage>
        <taxon>Eukaryota</taxon>
        <taxon>Metazoa</taxon>
        <taxon>Ecdysozoa</taxon>
        <taxon>Arthropoda</taxon>
        <taxon>Hexapoda</taxon>
        <taxon>Insecta</taxon>
        <taxon>Pterygota</taxon>
        <taxon>Neoptera</taxon>
        <taxon>Paraneoptera</taxon>
        <taxon>Hemiptera</taxon>
        <taxon>Heteroptera</taxon>
        <taxon>Panheteroptera</taxon>
        <taxon>Nepomorpha</taxon>
        <taxon>Nepidae</taxon>
        <taxon>Ranatrinae</taxon>
        <taxon>Ranatra</taxon>
    </lineage>
</organism>
<evidence type="ECO:0000313" key="1">
    <source>
        <dbReference type="EMBL" id="KAL1132079.1"/>
    </source>
</evidence>
<evidence type="ECO:0000313" key="2">
    <source>
        <dbReference type="Proteomes" id="UP001558652"/>
    </source>
</evidence>
<comment type="caution">
    <text evidence="1">The sequence shown here is derived from an EMBL/GenBank/DDBJ whole genome shotgun (WGS) entry which is preliminary data.</text>
</comment>
<name>A0ABD0YNK1_9HEMI</name>
<gene>
    <name evidence="1" type="ORF">AAG570_010037</name>
</gene>
<sequence length="101" mass="11326">MSGPLSLGNEGVVGIIEYFGGMPLATSRRVLQPYDSSGGCSQYLLPPDIYPPRLVGYHNGWHTMGGLYWRIKRPQNGGKEEYSHPKWGYKDDIIFYLGTLC</sequence>
<dbReference type="Proteomes" id="UP001558652">
    <property type="component" value="Unassembled WGS sequence"/>
</dbReference>
<dbReference type="AlphaFoldDB" id="A0ABD0YNK1"/>
<keyword evidence="2" id="KW-1185">Reference proteome</keyword>
<proteinExistence type="predicted"/>
<protein>
    <submittedName>
        <fullName evidence="1">Uncharacterized protein</fullName>
    </submittedName>
</protein>
<accession>A0ABD0YNK1</accession>
<dbReference type="EMBL" id="JBFDAA010000005">
    <property type="protein sequence ID" value="KAL1132079.1"/>
    <property type="molecule type" value="Genomic_DNA"/>
</dbReference>